<dbReference type="GO" id="GO:0015627">
    <property type="term" value="C:type II protein secretion system complex"/>
    <property type="evidence" value="ECO:0007669"/>
    <property type="project" value="TreeGrafter"/>
</dbReference>
<organism evidence="5 6">
    <name type="scientific">Fimbriimonas ginsengisoli Gsoil 348</name>
    <dbReference type="NCBI Taxonomy" id="661478"/>
    <lineage>
        <taxon>Bacteria</taxon>
        <taxon>Bacillati</taxon>
        <taxon>Armatimonadota</taxon>
        <taxon>Fimbriimonadia</taxon>
        <taxon>Fimbriimonadales</taxon>
        <taxon>Fimbriimonadaceae</taxon>
        <taxon>Fimbriimonas</taxon>
    </lineage>
</organism>
<proteinExistence type="inferred from homology"/>
<dbReference type="Pfam" id="PF00263">
    <property type="entry name" value="Secretin"/>
    <property type="match status" value="1"/>
</dbReference>
<keyword evidence="3" id="KW-0732">Signal</keyword>
<accession>A0A068NSM8</accession>
<comment type="similarity">
    <text evidence="1">Belongs to the bacterial secretin family.</text>
</comment>
<keyword evidence="6" id="KW-1185">Reference proteome</keyword>
<evidence type="ECO:0000256" key="3">
    <source>
        <dbReference type="SAM" id="SignalP"/>
    </source>
</evidence>
<dbReference type="InterPro" id="IPR050810">
    <property type="entry name" value="Bact_Secretion_Sys_Channel"/>
</dbReference>
<dbReference type="STRING" id="661478.OP10G_2412"/>
<dbReference type="GO" id="GO:0009306">
    <property type="term" value="P:protein secretion"/>
    <property type="evidence" value="ECO:0007669"/>
    <property type="project" value="InterPro"/>
</dbReference>
<sequence length="549" mass="57761">MSWAKMALLTVLTGVVVAPLTAAVAQQTSNEGVRLDLTLKDADMMQATNMLFVRAGISFVVEPSSEPYKKITLKIDNVTAEEAVGYICQAAGAYFRRDENGVYIISQRKPAVVGPTAPAAPTKKPMLLRRVKLLRADAQQVYDMVMFRIPFDSNRGFEALKKFTNFNQQDASRIYGPNANVQAQGLGQTFGPVQAQNPTRNSNALSAAESGSEIPLPGEEAANQIGGGRGGGAGGFGGQGGGGGLGGGGGQGGIGGGGGQGNANLTGGQGLVPEGIDFISYDPTDNSLVVRGDEDAINTLQGYITLFDVAPRQVQIKVEFITTTQTVDRSFGTEFLYQRGSIITGTRPGSFVRTGDPIFLNYAVGDVTARLRTSLTEGNGKVVSAPILRTLNNQPASITSSISTTIFINNTVVSNGAVVTTSNPIPLTATTLLAVAPRINDDNTITVYLSPQIQNFVGSSRGPNGEQIPNTVVQAISVVARVRNNETIVLGGLTQKNEDNGSTRVPVLSELPIIGQFFRFGTKTKTNSELLIFVTPSIVDDETQNAGGP</sequence>
<feature type="domain" description="Type II/III secretion system secretin-like" evidence="4">
    <location>
        <begin position="376"/>
        <end position="540"/>
    </location>
</feature>
<feature type="chain" id="PRO_5001653882" evidence="3">
    <location>
        <begin position="23"/>
        <end position="549"/>
    </location>
</feature>
<feature type="region of interest" description="Disordered" evidence="2">
    <location>
        <begin position="197"/>
        <end position="221"/>
    </location>
</feature>
<evidence type="ECO:0000313" key="6">
    <source>
        <dbReference type="Proteomes" id="UP000027982"/>
    </source>
</evidence>
<dbReference type="PANTHER" id="PTHR30332">
    <property type="entry name" value="PROBABLE GENERAL SECRETION PATHWAY PROTEIN D"/>
    <property type="match status" value="1"/>
</dbReference>
<evidence type="ECO:0000313" key="5">
    <source>
        <dbReference type="EMBL" id="AIE85780.1"/>
    </source>
</evidence>
<dbReference type="InterPro" id="IPR001775">
    <property type="entry name" value="GspD/PilQ"/>
</dbReference>
<dbReference type="HOGENOM" id="CLU_437896_0_0_0"/>
<dbReference type="Proteomes" id="UP000027982">
    <property type="component" value="Chromosome"/>
</dbReference>
<dbReference type="PRINTS" id="PR00811">
    <property type="entry name" value="BCTERIALGSPD"/>
</dbReference>
<name>A0A068NSM8_FIMGI</name>
<dbReference type="InterPro" id="IPR004846">
    <property type="entry name" value="T2SS/T3SS_dom"/>
</dbReference>
<gene>
    <name evidence="5" type="ORF">OP10G_2412</name>
</gene>
<reference evidence="5 6" key="1">
    <citation type="journal article" date="2014" name="PLoS ONE">
        <title>The first complete genome sequence of the class fimbriimonadia in the phylum armatimonadetes.</title>
        <authorList>
            <person name="Hu Z.Y."/>
            <person name="Wang Y.Z."/>
            <person name="Im W.T."/>
            <person name="Wang S.Y."/>
            <person name="Zhao G.P."/>
            <person name="Zheng H.J."/>
            <person name="Quan Z.X."/>
        </authorList>
    </citation>
    <scope>NUCLEOTIDE SEQUENCE [LARGE SCALE GENOMIC DNA]</scope>
    <source>
        <strain evidence="5">Gsoil 348</strain>
    </source>
</reference>
<dbReference type="PANTHER" id="PTHR30332:SF17">
    <property type="entry name" value="TYPE IV PILIATION SYSTEM PROTEIN DR_0774-RELATED"/>
    <property type="match status" value="1"/>
</dbReference>
<dbReference type="AlphaFoldDB" id="A0A068NSM8"/>
<feature type="signal peptide" evidence="3">
    <location>
        <begin position="1"/>
        <end position="22"/>
    </location>
</feature>
<evidence type="ECO:0000256" key="2">
    <source>
        <dbReference type="SAM" id="MobiDB-lite"/>
    </source>
</evidence>
<dbReference type="EMBL" id="CP007139">
    <property type="protein sequence ID" value="AIE85780.1"/>
    <property type="molecule type" value="Genomic_DNA"/>
</dbReference>
<evidence type="ECO:0000256" key="1">
    <source>
        <dbReference type="RuleBase" id="RU004003"/>
    </source>
</evidence>
<dbReference type="KEGG" id="fgi:OP10G_2412"/>
<dbReference type="eggNOG" id="COG1450">
    <property type="taxonomic scope" value="Bacteria"/>
</dbReference>
<protein>
    <submittedName>
        <fullName evidence="5">S-protein secretion component D</fullName>
    </submittedName>
</protein>
<evidence type="ECO:0000259" key="4">
    <source>
        <dbReference type="Pfam" id="PF00263"/>
    </source>
</evidence>